<sequence length="63" mass="6871">MFVTVKIVDRRKVAGLTDVCNIACASDRDTAELLALLEIESANVDLCLRSSCEKIVDFGHSNT</sequence>
<comment type="caution">
    <text evidence="1">The sequence shown here is derived from an EMBL/GenBank/DDBJ whole genome shotgun (WGS) entry which is preliminary data.</text>
</comment>
<gene>
    <name evidence="1" type="ORF">C480_13851</name>
</gene>
<dbReference type="AlphaFoldDB" id="M0B2Z6"/>
<dbReference type="EMBL" id="AOIP01000031">
    <property type="protein sequence ID" value="ELZ04603.1"/>
    <property type="molecule type" value="Genomic_DNA"/>
</dbReference>
<reference evidence="1 2" key="1">
    <citation type="journal article" date="2014" name="PLoS Genet.">
        <title>Phylogenetically driven sequencing of extremely halophilic archaea reveals strategies for static and dynamic osmo-response.</title>
        <authorList>
            <person name="Becker E.A."/>
            <person name="Seitzer P.M."/>
            <person name="Tritt A."/>
            <person name="Larsen D."/>
            <person name="Krusor M."/>
            <person name="Yao A.I."/>
            <person name="Wu D."/>
            <person name="Madern D."/>
            <person name="Eisen J.A."/>
            <person name="Darling A.E."/>
            <person name="Facciotti M.T."/>
        </authorList>
    </citation>
    <scope>NUCLEOTIDE SEQUENCE [LARGE SCALE GENOMIC DNA]</scope>
    <source>
        <strain evidence="1 2">DSM 13077</strain>
    </source>
</reference>
<name>M0B2Z6_9EURY</name>
<evidence type="ECO:0000313" key="2">
    <source>
        <dbReference type="Proteomes" id="UP000011591"/>
    </source>
</evidence>
<dbReference type="Proteomes" id="UP000011591">
    <property type="component" value="Unassembled WGS sequence"/>
</dbReference>
<organism evidence="1 2">
    <name type="scientific">Natrialba aegyptia DSM 13077</name>
    <dbReference type="NCBI Taxonomy" id="1227491"/>
    <lineage>
        <taxon>Archaea</taxon>
        <taxon>Methanobacteriati</taxon>
        <taxon>Methanobacteriota</taxon>
        <taxon>Stenosarchaea group</taxon>
        <taxon>Halobacteria</taxon>
        <taxon>Halobacteriales</taxon>
        <taxon>Natrialbaceae</taxon>
        <taxon>Natrialba</taxon>
    </lineage>
</organism>
<evidence type="ECO:0000313" key="1">
    <source>
        <dbReference type="EMBL" id="ELZ04603.1"/>
    </source>
</evidence>
<accession>M0B2Z6</accession>
<keyword evidence="2" id="KW-1185">Reference proteome</keyword>
<protein>
    <submittedName>
        <fullName evidence="1">Uncharacterized protein</fullName>
    </submittedName>
</protein>
<proteinExistence type="predicted"/>